<keyword evidence="2 4" id="KW-0689">Ribosomal protein</keyword>
<dbReference type="Proteomes" id="UP000449092">
    <property type="component" value="Unassembled WGS sequence"/>
</dbReference>
<dbReference type="NCBIfam" id="NF004123">
    <property type="entry name" value="PRK05610.1"/>
    <property type="match status" value="1"/>
</dbReference>
<dbReference type="Pfam" id="PF00366">
    <property type="entry name" value="Ribosomal_S17"/>
    <property type="match status" value="1"/>
</dbReference>
<proteinExistence type="inferred from homology"/>
<evidence type="ECO:0000256" key="3">
    <source>
        <dbReference type="ARBA" id="ARBA00023274"/>
    </source>
</evidence>
<dbReference type="InterPro" id="IPR000266">
    <property type="entry name" value="Ribosomal_uS17"/>
</dbReference>
<accession>A0A845DMC4</accession>
<evidence type="ECO:0000256" key="1">
    <source>
        <dbReference type="ARBA" id="ARBA00010254"/>
    </source>
</evidence>
<dbReference type="InterPro" id="IPR012340">
    <property type="entry name" value="NA-bd_OB-fold"/>
</dbReference>
<dbReference type="GO" id="GO:0006412">
    <property type="term" value="P:translation"/>
    <property type="evidence" value="ECO:0007669"/>
    <property type="project" value="InterPro"/>
</dbReference>
<reference evidence="4 5" key="1">
    <citation type="submission" date="2019-09" db="EMBL/GenBank/DDBJ databases">
        <title>Characterisation of the sponge microbiome using genome-centric metagenomics.</title>
        <authorList>
            <person name="Engelberts J.P."/>
            <person name="Robbins S.J."/>
            <person name="De Goeij J.M."/>
            <person name="Aranda M."/>
            <person name="Bell S.C."/>
            <person name="Webster N.S."/>
        </authorList>
    </citation>
    <scope>NUCLEOTIDE SEQUENCE [LARGE SCALE GENOMIC DNA]</scope>
    <source>
        <strain evidence="4">SB0662_bin_43</strain>
    </source>
</reference>
<dbReference type="EMBL" id="VXOY01000027">
    <property type="protein sequence ID" value="MYE38493.1"/>
    <property type="molecule type" value="Genomic_DNA"/>
</dbReference>
<gene>
    <name evidence="4" type="primary">rpsQ</name>
    <name evidence="4" type="ORF">F4X82_03185</name>
</gene>
<name>A0A845DMC4_9BACT</name>
<evidence type="ECO:0000256" key="2">
    <source>
        <dbReference type="ARBA" id="ARBA00022980"/>
    </source>
</evidence>
<dbReference type="GO" id="GO:0003735">
    <property type="term" value="F:structural constituent of ribosome"/>
    <property type="evidence" value="ECO:0007669"/>
    <property type="project" value="InterPro"/>
</dbReference>
<dbReference type="GO" id="GO:0022627">
    <property type="term" value="C:cytosolic small ribosomal subunit"/>
    <property type="evidence" value="ECO:0007669"/>
    <property type="project" value="TreeGrafter"/>
</dbReference>
<evidence type="ECO:0000313" key="4">
    <source>
        <dbReference type="EMBL" id="MYE38493.1"/>
    </source>
</evidence>
<comment type="caution">
    <text evidence="4">The sequence shown here is derived from an EMBL/GenBank/DDBJ whole genome shotgun (WGS) entry which is preliminary data.</text>
</comment>
<dbReference type="Gene3D" id="2.40.50.140">
    <property type="entry name" value="Nucleic acid-binding proteins"/>
    <property type="match status" value="1"/>
</dbReference>
<evidence type="ECO:0000313" key="5">
    <source>
        <dbReference type="Proteomes" id="UP000449092"/>
    </source>
</evidence>
<protein>
    <submittedName>
        <fullName evidence="4">30S ribosomal protein S17</fullName>
    </submittedName>
</protein>
<keyword evidence="3" id="KW-0687">Ribonucleoprotein</keyword>
<dbReference type="AlphaFoldDB" id="A0A845DMC4"/>
<dbReference type="PANTHER" id="PTHR10744">
    <property type="entry name" value="40S RIBOSOMAL PROTEIN S11 FAMILY MEMBER"/>
    <property type="match status" value="1"/>
</dbReference>
<dbReference type="CDD" id="cd00364">
    <property type="entry name" value="Ribosomal_uS17"/>
    <property type="match status" value="1"/>
</dbReference>
<comment type="similarity">
    <text evidence="1">Belongs to the universal ribosomal protein uS17 family.</text>
</comment>
<sequence>MKQKSKTSPKKMRGTVVSNATPKTLTVEVKRLVVHPIYKKRYTVSKRYKVHYEGGEYTPGVVVQFQETRPLSKTKCWVVIDDTKKEV</sequence>
<dbReference type="PANTHER" id="PTHR10744:SF1">
    <property type="entry name" value="SMALL RIBOSOMAL SUBUNIT PROTEIN US17M"/>
    <property type="match status" value="1"/>
</dbReference>
<dbReference type="PRINTS" id="PR00973">
    <property type="entry name" value="RIBOSOMALS17"/>
</dbReference>
<organism evidence="4 5">
    <name type="scientific">Candidatus Spechtbacteria bacterium SB0662_bin_43</name>
    <dbReference type="NCBI Taxonomy" id="2604897"/>
    <lineage>
        <taxon>Bacteria</taxon>
        <taxon>Candidatus Spechtiibacteriota</taxon>
    </lineage>
</organism>
<dbReference type="SUPFAM" id="SSF50249">
    <property type="entry name" value="Nucleic acid-binding proteins"/>
    <property type="match status" value="1"/>
</dbReference>